<dbReference type="SUPFAM" id="SSF48452">
    <property type="entry name" value="TPR-like"/>
    <property type="match status" value="1"/>
</dbReference>
<gene>
    <name evidence="3" type="ORF">F9B16_32755</name>
</gene>
<evidence type="ECO:0000313" key="3">
    <source>
        <dbReference type="EMBL" id="KAB2371191.1"/>
    </source>
</evidence>
<evidence type="ECO:0000256" key="1">
    <source>
        <dbReference type="SAM" id="MobiDB-lite"/>
    </source>
</evidence>
<dbReference type="Proteomes" id="UP000483004">
    <property type="component" value="Unassembled WGS sequence"/>
</dbReference>
<organism evidence="3 4">
    <name type="scientific">Actinomadura montaniterrae</name>
    <dbReference type="NCBI Taxonomy" id="1803903"/>
    <lineage>
        <taxon>Bacteria</taxon>
        <taxon>Bacillati</taxon>
        <taxon>Actinomycetota</taxon>
        <taxon>Actinomycetes</taxon>
        <taxon>Streptosporangiales</taxon>
        <taxon>Thermomonosporaceae</taxon>
        <taxon>Actinomadura</taxon>
    </lineage>
</organism>
<protein>
    <submittedName>
        <fullName evidence="3">CHAT domain-containing protein</fullName>
    </submittedName>
</protein>
<dbReference type="OrthoDB" id="9761935at2"/>
<name>A0A6L3VJM6_9ACTN</name>
<dbReference type="InterPro" id="IPR011990">
    <property type="entry name" value="TPR-like_helical_dom_sf"/>
</dbReference>
<reference evidence="3 4" key="1">
    <citation type="submission" date="2019-09" db="EMBL/GenBank/DDBJ databases">
        <title>Actinomadura physcomitrii sp. nov., a novel actinomycete isolated from moss [Physcomitrium sphaericum (Ludw) Fuernr].</title>
        <authorList>
            <person name="Liu C."/>
            <person name="Zhuang X."/>
        </authorList>
    </citation>
    <scope>NUCLEOTIDE SEQUENCE [LARGE SCALE GENOMIC DNA]</scope>
    <source>
        <strain evidence="3 4">CYP1-1B</strain>
    </source>
</reference>
<dbReference type="EMBL" id="WBMR01000129">
    <property type="protein sequence ID" value="KAB2371191.1"/>
    <property type="molecule type" value="Genomic_DNA"/>
</dbReference>
<dbReference type="Pfam" id="PF12770">
    <property type="entry name" value="CHAT"/>
    <property type="match status" value="1"/>
</dbReference>
<sequence>MADAESRDDAWPVFADDSWTGDTRPDPYAAAKVRMNLVGLLAARGDLTGALVHAEEAETVLHGEDADRLAANKACALARAGRVAEAHDVAERALAGLRKGHDRAALNGLLSNIGLARAMQGDYGGAEEALAEAVAVGEAAGLRHQTAMAKGNLAFAVSRRGDVPRALRLYAEAEPLLAGERLAQCRLDQAETLIVAGLPREARPLLDAALDAARAHGYRCDVADALLLRAHAELADGDPGRAAESAAQARDAFAEQERPGWIPLAEQVLIKARWESGERSEALLADATAAADLLGDGGWAGPAAETRVIAARVAMALGRPPGRLLAGVDGTDGPAAVRIAGWHAAALERSARGDVPGAVGAVRAGLEAAARHAEAFGALDLRARAAGLAGELAALGLGLAGSAAELLALEERRRAIARPHRLRPPADPERAGALAALRALSAAHTYDAAAGGVPSVLAADLADLEAKVSAHTRRRPGGPPGPEAPEPAEIAAALGDRALVELVAVGGELHAVTVAGGRIRGHRLGEHDAVARETGLIRYALGRLAGDDDPAALTAVTESAERLDRLLLAPVLAEVAGSDLVIAPVGPLHGLPWAVLPSLAGRPFTVVPSAAAWLSARTDRPSGGRTVLVAGPGLAHAGREIAALRGVHPSALVLDGPSARAEPVRDALDGAALAHIAAHGEFREGNALFSRLRLADGPLTVHDLDALAAPPRVVVLSACDIGRSDEGDATVGMAGVLLALGAATVIASVVPVRDATTPEFMSAFHTGLASGLPPSRALAAVPRAPGVAGFLCFGSG</sequence>
<dbReference type="AlphaFoldDB" id="A0A6L3VJM6"/>
<feature type="region of interest" description="Disordered" evidence="1">
    <location>
        <begin position="468"/>
        <end position="487"/>
    </location>
</feature>
<accession>A0A6L3VJM6</accession>
<evidence type="ECO:0000259" key="2">
    <source>
        <dbReference type="Pfam" id="PF12770"/>
    </source>
</evidence>
<feature type="domain" description="CHAT" evidence="2">
    <location>
        <begin position="558"/>
        <end position="780"/>
    </location>
</feature>
<keyword evidence="4" id="KW-1185">Reference proteome</keyword>
<evidence type="ECO:0000313" key="4">
    <source>
        <dbReference type="Proteomes" id="UP000483004"/>
    </source>
</evidence>
<comment type="caution">
    <text evidence="3">The sequence shown here is derived from an EMBL/GenBank/DDBJ whole genome shotgun (WGS) entry which is preliminary data.</text>
</comment>
<dbReference type="Gene3D" id="1.25.40.10">
    <property type="entry name" value="Tetratricopeptide repeat domain"/>
    <property type="match status" value="1"/>
</dbReference>
<proteinExistence type="predicted"/>
<dbReference type="InterPro" id="IPR024983">
    <property type="entry name" value="CHAT_dom"/>
</dbReference>